<evidence type="ECO:0000256" key="1">
    <source>
        <dbReference type="SAM" id="MobiDB-lite"/>
    </source>
</evidence>
<dbReference type="Proteomes" id="UP000578112">
    <property type="component" value="Unassembled WGS sequence"/>
</dbReference>
<feature type="compositionally biased region" description="Basic and acidic residues" evidence="1">
    <location>
        <begin position="214"/>
        <end position="224"/>
    </location>
</feature>
<evidence type="ECO:0000256" key="2">
    <source>
        <dbReference type="SAM" id="SignalP"/>
    </source>
</evidence>
<dbReference type="RefSeq" id="WP_184988335.1">
    <property type="nucleotide sequence ID" value="NZ_BOMK01000034.1"/>
</dbReference>
<feature type="region of interest" description="Disordered" evidence="1">
    <location>
        <begin position="202"/>
        <end position="309"/>
    </location>
</feature>
<reference evidence="3 4" key="1">
    <citation type="submission" date="2020-08" db="EMBL/GenBank/DDBJ databases">
        <title>Sequencing the genomes of 1000 actinobacteria strains.</title>
        <authorList>
            <person name="Klenk H.-P."/>
        </authorList>
    </citation>
    <scope>NUCLEOTIDE SEQUENCE [LARGE SCALE GENOMIC DNA]</scope>
    <source>
        <strain evidence="3 4">DSM 43149</strain>
    </source>
</reference>
<dbReference type="EMBL" id="JACHNH010000001">
    <property type="protein sequence ID" value="MBB4759546.1"/>
    <property type="molecule type" value="Genomic_DNA"/>
</dbReference>
<feature type="signal peptide" evidence="2">
    <location>
        <begin position="1"/>
        <end position="24"/>
    </location>
</feature>
<feature type="chain" id="PRO_5031364866" evidence="2">
    <location>
        <begin position="25"/>
        <end position="309"/>
    </location>
</feature>
<keyword evidence="4" id="KW-1185">Reference proteome</keyword>
<organism evidence="3 4">
    <name type="scientific">Actinoplanes digitatis</name>
    <dbReference type="NCBI Taxonomy" id="1868"/>
    <lineage>
        <taxon>Bacteria</taxon>
        <taxon>Bacillati</taxon>
        <taxon>Actinomycetota</taxon>
        <taxon>Actinomycetes</taxon>
        <taxon>Micromonosporales</taxon>
        <taxon>Micromonosporaceae</taxon>
        <taxon>Actinoplanes</taxon>
    </lineage>
</organism>
<gene>
    <name evidence="3" type="ORF">BJ971_000102</name>
</gene>
<keyword evidence="2" id="KW-0732">Signal</keyword>
<protein>
    <submittedName>
        <fullName evidence="3">Uncharacterized protein</fullName>
    </submittedName>
</protein>
<sequence length="309" mass="30265">MRKWFYAGAVVGGVLLLGAAPAQADVVPIQTDGLLQATNGRGVGLDPAGGLNLESPLGGASQLLSFRPGQNAADLQTSGSSLSDMLPQDGLLPKDGLMPDEGRRVARSQGAGLVPAGWSVAGSGASVGGAAGRRVAGKAGQVGRAGGGLPGGNLTSIIPTGLLGGSLLGGGLLGGGLPTAGSHSESALFDGGLPLLGGLGGLMPVNVTPEPDTDADKDKDKAGDNADTGADTGAGTGTDTGADRDADDVVTTMPVGGTVVDPATVDPAIDEPVRDPRLHEEPIDDEAGGDKRAFTGGGRPIAGEDEDFK</sequence>
<proteinExistence type="predicted"/>
<comment type="caution">
    <text evidence="3">The sequence shown here is derived from an EMBL/GenBank/DDBJ whole genome shotgun (WGS) entry which is preliminary data.</text>
</comment>
<name>A0A7W7MM13_9ACTN</name>
<feature type="compositionally biased region" description="Basic and acidic residues" evidence="1">
    <location>
        <begin position="271"/>
        <end position="281"/>
    </location>
</feature>
<evidence type="ECO:0000313" key="4">
    <source>
        <dbReference type="Proteomes" id="UP000578112"/>
    </source>
</evidence>
<dbReference type="AlphaFoldDB" id="A0A7W7MM13"/>
<feature type="compositionally biased region" description="Low complexity" evidence="1">
    <location>
        <begin position="249"/>
        <end position="262"/>
    </location>
</feature>
<accession>A0A7W7MM13</accession>
<evidence type="ECO:0000313" key="3">
    <source>
        <dbReference type="EMBL" id="MBB4759546.1"/>
    </source>
</evidence>